<dbReference type="OrthoDB" id="10018701at2"/>
<dbReference type="EMBL" id="QUNR01000007">
    <property type="protein sequence ID" value="REH35604.1"/>
    <property type="molecule type" value="Genomic_DNA"/>
</dbReference>
<keyword evidence="2" id="KW-1133">Transmembrane helix</keyword>
<dbReference type="RefSeq" id="WP_116209080.1">
    <property type="nucleotide sequence ID" value="NZ_QUNR01000007.1"/>
</dbReference>
<keyword evidence="5" id="KW-1185">Reference proteome</keyword>
<name>A0A3E0GZ36_9GAMM</name>
<dbReference type="GO" id="GO:0051087">
    <property type="term" value="F:protein-folding chaperone binding"/>
    <property type="evidence" value="ECO:0007669"/>
    <property type="project" value="InterPro"/>
</dbReference>
<dbReference type="PROSITE" id="PS51035">
    <property type="entry name" value="BAG"/>
    <property type="match status" value="1"/>
</dbReference>
<dbReference type="Proteomes" id="UP000256774">
    <property type="component" value="Unassembled WGS sequence"/>
</dbReference>
<keyword evidence="2" id="KW-0812">Transmembrane</keyword>
<gene>
    <name evidence="4" type="ORF">DFR26_2210</name>
</gene>
<feature type="transmembrane region" description="Helical" evidence="2">
    <location>
        <begin position="48"/>
        <end position="68"/>
    </location>
</feature>
<keyword evidence="1" id="KW-0175">Coiled coil</keyword>
<feature type="domain" description="BAG" evidence="3">
    <location>
        <begin position="142"/>
        <end position="180"/>
    </location>
</feature>
<evidence type="ECO:0000313" key="4">
    <source>
        <dbReference type="EMBL" id="REH35604.1"/>
    </source>
</evidence>
<comment type="caution">
    <text evidence="4">The sequence shown here is derived from an EMBL/GenBank/DDBJ whole genome shotgun (WGS) entry which is preliminary data.</text>
</comment>
<accession>A0A3E0GZ36</accession>
<protein>
    <recommendedName>
        <fullName evidence="3">BAG domain-containing protein</fullName>
    </recommendedName>
</protein>
<sequence length="180" mass="20056">MKLIVLLLGVVVFGAWALLSYVLLGGVDASWLKLTLPKSTSEFGDSIGILNGLFSALAVVLALIAVLLQGKELKESTKAQNEQTDALKTQLDHQKRLNNEQLKRSQTMMEQLEQQQMATRALILQAKQQYHSSEIARMDAILDKIDGNHDKSDLFESCRLKKKGHIKSINTIQVELDKLS</sequence>
<organism evidence="4 5">
    <name type="scientific">Paraperlucidibaca baekdonensis</name>
    <dbReference type="NCBI Taxonomy" id="748120"/>
    <lineage>
        <taxon>Bacteria</taxon>
        <taxon>Pseudomonadati</taxon>
        <taxon>Pseudomonadota</taxon>
        <taxon>Gammaproteobacteria</taxon>
        <taxon>Moraxellales</taxon>
        <taxon>Moraxellaceae</taxon>
        <taxon>Paraperlucidibaca</taxon>
    </lineage>
</organism>
<feature type="coiled-coil region" evidence="1">
    <location>
        <begin position="95"/>
        <end position="129"/>
    </location>
</feature>
<evidence type="ECO:0000313" key="5">
    <source>
        <dbReference type="Proteomes" id="UP000256774"/>
    </source>
</evidence>
<reference evidence="4 5" key="1">
    <citation type="submission" date="2018-08" db="EMBL/GenBank/DDBJ databases">
        <title>Genomic Encyclopedia of Type Strains, Phase IV (KMG-IV): sequencing the most valuable type-strain genomes for metagenomic binning, comparative biology and taxonomic classification.</title>
        <authorList>
            <person name="Goeker M."/>
        </authorList>
    </citation>
    <scope>NUCLEOTIDE SEQUENCE [LARGE SCALE GENOMIC DNA]</scope>
    <source>
        <strain evidence="4 5">DSM 26022</strain>
    </source>
</reference>
<evidence type="ECO:0000256" key="2">
    <source>
        <dbReference type="SAM" id="Phobius"/>
    </source>
</evidence>
<evidence type="ECO:0000256" key="1">
    <source>
        <dbReference type="SAM" id="Coils"/>
    </source>
</evidence>
<dbReference type="AlphaFoldDB" id="A0A3E0GZ36"/>
<dbReference type="InterPro" id="IPR003103">
    <property type="entry name" value="BAG_domain"/>
</dbReference>
<evidence type="ECO:0000259" key="3">
    <source>
        <dbReference type="PROSITE" id="PS51035"/>
    </source>
</evidence>
<proteinExistence type="predicted"/>
<keyword evidence="2" id="KW-0472">Membrane</keyword>